<dbReference type="SUPFAM" id="SSF46894">
    <property type="entry name" value="C-terminal effector domain of the bipartite response regulators"/>
    <property type="match status" value="1"/>
</dbReference>
<dbReference type="Gene3D" id="3.30.450.20">
    <property type="entry name" value="PAS domain"/>
    <property type="match status" value="1"/>
</dbReference>
<dbReference type="Proteomes" id="UP000294744">
    <property type="component" value="Unassembled WGS sequence"/>
</dbReference>
<dbReference type="SUPFAM" id="SSF55785">
    <property type="entry name" value="PYP-like sensor domain (PAS domain)"/>
    <property type="match status" value="1"/>
</dbReference>
<gene>
    <name evidence="3" type="ORF">E1161_16650</name>
</gene>
<dbReference type="EMBL" id="SMKV01000019">
    <property type="protein sequence ID" value="TDC91300.1"/>
    <property type="molecule type" value="Genomic_DNA"/>
</dbReference>
<evidence type="ECO:0000259" key="2">
    <source>
        <dbReference type="PROSITE" id="PS50112"/>
    </source>
</evidence>
<protein>
    <submittedName>
        <fullName evidence="3">PAS domain S-box protein</fullName>
    </submittedName>
</protein>
<dbReference type="OrthoDB" id="46486at2"/>
<keyword evidence="4" id="KW-1185">Reference proteome</keyword>
<dbReference type="Pfam" id="PF00196">
    <property type="entry name" value="GerE"/>
    <property type="match status" value="1"/>
</dbReference>
<evidence type="ECO:0000313" key="3">
    <source>
        <dbReference type="EMBL" id="TDC91300.1"/>
    </source>
</evidence>
<organism evidence="3 4">
    <name type="scientific">Saccharopolyspora aridisoli</name>
    <dbReference type="NCBI Taxonomy" id="2530385"/>
    <lineage>
        <taxon>Bacteria</taxon>
        <taxon>Bacillati</taxon>
        <taxon>Actinomycetota</taxon>
        <taxon>Actinomycetes</taxon>
        <taxon>Pseudonocardiales</taxon>
        <taxon>Pseudonocardiaceae</taxon>
        <taxon>Saccharopolyspora</taxon>
    </lineage>
</organism>
<reference evidence="3 4" key="1">
    <citation type="submission" date="2019-03" db="EMBL/GenBank/DDBJ databases">
        <title>Draft genome sequences of novel Actinobacteria.</title>
        <authorList>
            <person name="Sahin N."/>
            <person name="Ay H."/>
            <person name="Saygin H."/>
        </authorList>
    </citation>
    <scope>NUCLEOTIDE SEQUENCE [LARGE SCALE GENOMIC DNA]</scope>
    <source>
        <strain evidence="3 4">16K404</strain>
    </source>
</reference>
<dbReference type="GO" id="GO:0003677">
    <property type="term" value="F:DNA binding"/>
    <property type="evidence" value="ECO:0007669"/>
    <property type="project" value="InterPro"/>
</dbReference>
<dbReference type="RefSeq" id="WP_132624268.1">
    <property type="nucleotide sequence ID" value="NZ_SMKV01000019.1"/>
</dbReference>
<dbReference type="PROSITE" id="PS50043">
    <property type="entry name" value="HTH_LUXR_2"/>
    <property type="match status" value="1"/>
</dbReference>
<evidence type="ECO:0000259" key="1">
    <source>
        <dbReference type="PROSITE" id="PS50043"/>
    </source>
</evidence>
<dbReference type="InterPro" id="IPR036388">
    <property type="entry name" value="WH-like_DNA-bd_sf"/>
</dbReference>
<dbReference type="NCBIfam" id="TIGR00229">
    <property type="entry name" value="sensory_box"/>
    <property type="match status" value="1"/>
</dbReference>
<accession>A0A4R4UID4</accession>
<dbReference type="AlphaFoldDB" id="A0A4R4UID4"/>
<evidence type="ECO:0000313" key="4">
    <source>
        <dbReference type="Proteomes" id="UP000294744"/>
    </source>
</evidence>
<comment type="caution">
    <text evidence="3">The sequence shown here is derived from an EMBL/GenBank/DDBJ whole genome shotgun (WGS) entry which is preliminary data.</text>
</comment>
<dbReference type="InterPro" id="IPR000014">
    <property type="entry name" value="PAS"/>
</dbReference>
<dbReference type="SMART" id="SM00421">
    <property type="entry name" value="HTH_LUXR"/>
    <property type="match status" value="1"/>
</dbReference>
<dbReference type="GO" id="GO:0006355">
    <property type="term" value="P:regulation of DNA-templated transcription"/>
    <property type="evidence" value="ECO:0007669"/>
    <property type="project" value="InterPro"/>
</dbReference>
<dbReference type="PROSITE" id="PS50112">
    <property type="entry name" value="PAS"/>
    <property type="match status" value="1"/>
</dbReference>
<dbReference type="Pfam" id="PF08448">
    <property type="entry name" value="PAS_4"/>
    <property type="match status" value="1"/>
</dbReference>
<proteinExistence type="predicted"/>
<feature type="domain" description="HTH luxR-type" evidence="1">
    <location>
        <begin position="149"/>
        <end position="214"/>
    </location>
</feature>
<feature type="domain" description="PAS" evidence="2">
    <location>
        <begin position="25"/>
        <end position="95"/>
    </location>
</feature>
<sequence length="231" mass="25386">MPTVAADPRLFDNACGEELRNDIADVDVFQSLLERSGQHLASLDLQMRIIQANDAFVAQFGHPRESVLGRSFYDLLHPGVREPISRNFERLVEGRNQCFVDCFVGVGAEQNAFTGDITGVAVRGTSSGELTKLVVLISPEKLNRANVVVADRKRVLSELNARILEGIATGESTVRLASRLFLSRQGVEYHVGAMLKKLKAPNRAALVSRAYSLGLLSVGSWPPRVPRDYVK</sequence>
<dbReference type="SMART" id="SM00091">
    <property type="entry name" value="PAS"/>
    <property type="match status" value="1"/>
</dbReference>
<dbReference type="Gene3D" id="1.10.10.10">
    <property type="entry name" value="Winged helix-like DNA-binding domain superfamily/Winged helix DNA-binding domain"/>
    <property type="match status" value="1"/>
</dbReference>
<dbReference type="InterPro" id="IPR016032">
    <property type="entry name" value="Sig_transdc_resp-reg_C-effctor"/>
</dbReference>
<dbReference type="InterPro" id="IPR000792">
    <property type="entry name" value="Tscrpt_reg_LuxR_C"/>
</dbReference>
<dbReference type="CDD" id="cd00130">
    <property type="entry name" value="PAS"/>
    <property type="match status" value="1"/>
</dbReference>
<name>A0A4R4UID4_9PSEU</name>
<dbReference type="InterPro" id="IPR035965">
    <property type="entry name" value="PAS-like_dom_sf"/>
</dbReference>
<dbReference type="InterPro" id="IPR013656">
    <property type="entry name" value="PAS_4"/>
</dbReference>